<keyword evidence="4 9" id="KW-0812">Transmembrane</keyword>
<comment type="similarity">
    <text evidence="2">Belongs to the Ca(2+):cation antiporter (CaCA) (TC 2.A.19) family.</text>
</comment>
<dbReference type="GO" id="GO:0006874">
    <property type="term" value="P:intracellular calcium ion homeostasis"/>
    <property type="evidence" value="ECO:0007669"/>
    <property type="project" value="TreeGrafter"/>
</dbReference>
<evidence type="ECO:0000256" key="1">
    <source>
        <dbReference type="ARBA" id="ARBA00004127"/>
    </source>
</evidence>
<dbReference type="AlphaFoldDB" id="A0A8J2N9N0"/>
<dbReference type="GO" id="GO:0015369">
    <property type="term" value="F:calcium:proton antiporter activity"/>
    <property type="evidence" value="ECO:0007669"/>
    <property type="project" value="TreeGrafter"/>
</dbReference>
<feature type="transmembrane region" description="Helical" evidence="9">
    <location>
        <begin position="744"/>
        <end position="763"/>
    </location>
</feature>
<evidence type="ECO:0000259" key="11">
    <source>
        <dbReference type="Pfam" id="PF01699"/>
    </source>
</evidence>
<feature type="transmembrane region" description="Helical" evidence="9">
    <location>
        <begin position="868"/>
        <end position="888"/>
    </location>
</feature>
<keyword evidence="3" id="KW-0813">Transport</keyword>
<feature type="signal peptide" evidence="10">
    <location>
        <begin position="1"/>
        <end position="24"/>
    </location>
</feature>
<dbReference type="Proteomes" id="UP000676310">
    <property type="component" value="Unassembled WGS sequence"/>
</dbReference>
<feature type="domain" description="Sodium/calcium exchanger membrane region" evidence="11">
    <location>
        <begin position="530"/>
        <end position="707"/>
    </location>
</feature>
<dbReference type="FunFam" id="1.20.1420.30:FF:000027">
    <property type="entry name" value="Vacuolar calcium ion transporter"/>
    <property type="match status" value="1"/>
</dbReference>
<dbReference type="GeneID" id="67021523"/>
<gene>
    <name evidence="12" type="ORF">ALTATR162_LOCUS9315</name>
</gene>
<evidence type="ECO:0000313" key="13">
    <source>
        <dbReference type="Proteomes" id="UP000676310"/>
    </source>
</evidence>
<feature type="transmembrane region" description="Helical" evidence="9">
    <location>
        <begin position="510"/>
        <end position="543"/>
    </location>
</feature>
<feature type="chain" id="PRO_5035324395" description="Sodium/calcium exchanger membrane region domain-containing protein" evidence="10">
    <location>
        <begin position="25"/>
        <end position="900"/>
    </location>
</feature>
<dbReference type="EMBL" id="CAJRGZ010000023">
    <property type="protein sequence ID" value="CAG5179497.1"/>
    <property type="molecule type" value="Genomic_DNA"/>
</dbReference>
<evidence type="ECO:0000256" key="5">
    <source>
        <dbReference type="ARBA" id="ARBA00022989"/>
    </source>
</evidence>
<evidence type="ECO:0000256" key="6">
    <source>
        <dbReference type="ARBA" id="ARBA00023065"/>
    </source>
</evidence>
<protein>
    <recommendedName>
        <fullName evidence="11">Sodium/calcium exchanger membrane region domain-containing protein</fullName>
    </recommendedName>
</protein>
<dbReference type="PANTHER" id="PTHR31503:SF14">
    <property type="entry name" value="VACUOLAR CALCIUM ION TRANSPORTER"/>
    <property type="match status" value="1"/>
</dbReference>
<dbReference type="InterPro" id="IPR044880">
    <property type="entry name" value="NCX_ion-bd_dom_sf"/>
</dbReference>
<dbReference type="OrthoDB" id="1699231at2759"/>
<feature type="transmembrane region" description="Helical" evidence="9">
    <location>
        <begin position="564"/>
        <end position="584"/>
    </location>
</feature>
<keyword evidence="13" id="KW-1185">Reference proteome</keyword>
<evidence type="ECO:0000256" key="4">
    <source>
        <dbReference type="ARBA" id="ARBA00022692"/>
    </source>
</evidence>
<dbReference type="FunFam" id="1.20.1420.30:FF:000026">
    <property type="entry name" value="Vacuolar calcium ion transporter"/>
    <property type="match status" value="1"/>
</dbReference>
<evidence type="ECO:0000256" key="8">
    <source>
        <dbReference type="SAM" id="MobiDB-lite"/>
    </source>
</evidence>
<feature type="compositionally biased region" description="Low complexity" evidence="8">
    <location>
        <begin position="23"/>
        <end position="34"/>
    </location>
</feature>
<evidence type="ECO:0000256" key="2">
    <source>
        <dbReference type="ARBA" id="ARBA00008170"/>
    </source>
</evidence>
<evidence type="ECO:0000256" key="9">
    <source>
        <dbReference type="SAM" id="Phobius"/>
    </source>
</evidence>
<dbReference type="Pfam" id="PF01699">
    <property type="entry name" value="Na_Ca_ex"/>
    <property type="match status" value="2"/>
</dbReference>
<comment type="subcellular location">
    <subcellularLocation>
        <location evidence="1">Endomembrane system</location>
        <topology evidence="1">Multi-pass membrane protein</topology>
    </subcellularLocation>
</comment>
<evidence type="ECO:0000256" key="10">
    <source>
        <dbReference type="SAM" id="SignalP"/>
    </source>
</evidence>
<dbReference type="PANTHER" id="PTHR31503">
    <property type="entry name" value="VACUOLAR CALCIUM ION TRANSPORTER"/>
    <property type="match status" value="1"/>
</dbReference>
<evidence type="ECO:0000313" key="12">
    <source>
        <dbReference type="EMBL" id="CAG5179497.1"/>
    </source>
</evidence>
<dbReference type="Gene3D" id="1.20.1420.30">
    <property type="entry name" value="NCX, central ion-binding region"/>
    <property type="match status" value="2"/>
</dbReference>
<feature type="region of interest" description="Disordered" evidence="8">
    <location>
        <begin position="23"/>
        <end position="51"/>
    </location>
</feature>
<accession>A0A8J2N9N0</accession>
<dbReference type="RefSeq" id="XP_043172883.1">
    <property type="nucleotide sequence ID" value="XM_043316948.1"/>
</dbReference>
<evidence type="ECO:0000256" key="3">
    <source>
        <dbReference type="ARBA" id="ARBA00022448"/>
    </source>
</evidence>
<dbReference type="GO" id="GO:0000329">
    <property type="term" value="C:fungal-type vacuole membrane"/>
    <property type="evidence" value="ECO:0007669"/>
    <property type="project" value="TreeGrafter"/>
</dbReference>
<keyword evidence="7 9" id="KW-0472">Membrane</keyword>
<dbReference type="InterPro" id="IPR004837">
    <property type="entry name" value="NaCa_Exmemb"/>
</dbReference>
<dbReference type="InterPro" id="IPR004713">
    <property type="entry name" value="CaH_exchang"/>
</dbReference>
<comment type="caution">
    <text evidence="12">The sequence shown here is derived from an EMBL/GenBank/DDBJ whole genome shotgun (WGS) entry which is preliminary data.</text>
</comment>
<feature type="domain" description="Sodium/calcium exchanger membrane region" evidence="11">
    <location>
        <begin position="746"/>
        <end position="886"/>
    </location>
</feature>
<dbReference type="GO" id="GO:0012505">
    <property type="term" value="C:endomembrane system"/>
    <property type="evidence" value="ECO:0007669"/>
    <property type="project" value="UniProtKB-SubCell"/>
</dbReference>
<feature type="transmembrane region" description="Helical" evidence="9">
    <location>
        <begin position="844"/>
        <end position="861"/>
    </location>
</feature>
<sequence>MAPQSFRLRTFLFATSLLSTSTTAQNTTNDTNSSGCSERFPQKDRPVNATGTANISDSYLSTTFGDYRNDSSNHSTSWKFKPMTMAYLTAPLESHGQACVYMYIGVDNRGRGGGPNGCDGVLPQACVDLLERKLRLPGNILPGGMTCPSGAHDDELDEACGNDTISRGVLSLSSTIDLANTTYSCNDNPKGIDLNPNGYTTRELFGWGTQVYDTDPQNFTWYDEFVTRPVPMVLSTNIDGTSEAKVVCIAMDEVKKGSRVPPESVNNGEDNESAAVGLEWKNCLFDLSLPAIVGILVGGNNGLDRITQEPSRTLFISKGSRVAMKPAQQYLEVIRYLLHCFTHDQPLSLAPDVELHVDASLPEAFHITVKSVDVASSSVPQTVQLALVCCVEGRWGPIKSCQSSKGSFRTNHSSLHSRLPGVPLSGAVVNLATMSSNRHGHDNSHNVSRVLYDHVNGQNNNTSESTPLLHNIIPQHIHPDGESGRKGFHPSHFINVAWRSGSNAAKYTNLLWPFVIVAIVLHFAAPGMPIAIFATSYIAMVPVANLLGFAGQEFARKMPKVSGILIETAFGSIVEIILFMILIAKHHSRDGSSEHGNLIPVIQAAILGSILTNLLLCLGLCFFVGGLRQMSQKFHASVSEVGSGLLLVAGFGLLIPSAYYSALKGSAVAKATKHHEFTEKILQHNVLRISQVTSILLIIAFCIFIWYNARSQHSLFDEVLEADEHADLDHHEDLAKPKFTFTECMVALVLSLAIVTLLAVFLVERIEDVVESGIPDQFLGLIMLPLVEKAAEHLTAIDEAWDGQINFALFHCIGPSIQTALFNAPLVVIVGWIMGKDMDLNFEIFMIVLLVLAIVVVGNFLRDGESNYLEGAMLIIVYVIVAVAAWYYPNPDVATSNGAE</sequence>
<organism evidence="12 13">
    <name type="scientific">Alternaria atra</name>
    <dbReference type="NCBI Taxonomy" id="119953"/>
    <lineage>
        <taxon>Eukaryota</taxon>
        <taxon>Fungi</taxon>
        <taxon>Dikarya</taxon>
        <taxon>Ascomycota</taxon>
        <taxon>Pezizomycotina</taxon>
        <taxon>Dothideomycetes</taxon>
        <taxon>Pleosporomycetidae</taxon>
        <taxon>Pleosporales</taxon>
        <taxon>Pleosporineae</taxon>
        <taxon>Pleosporaceae</taxon>
        <taxon>Alternaria</taxon>
        <taxon>Alternaria sect. Ulocladioides</taxon>
    </lineage>
</organism>
<keyword evidence="5 9" id="KW-1133">Transmembrane helix</keyword>
<reference evidence="12" key="1">
    <citation type="submission" date="2021-05" db="EMBL/GenBank/DDBJ databases">
        <authorList>
            <person name="Stam R."/>
        </authorList>
    </citation>
    <scope>NUCLEOTIDE SEQUENCE</scope>
    <source>
        <strain evidence="12">CS162</strain>
    </source>
</reference>
<name>A0A8J2N9N0_9PLEO</name>
<proteinExistence type="inferred from homology"/>
<feature type="transmembrane region" description="Helical" evidence="9">
    <location>
        <begin position="689"/>
        <end position="707"/>
    </location>
</feature>
<keyword evidence="6" id="KW-0406">Ion transport</keyword>
<feature type="transmembrane region" description="Helical" evidence="9">
    <location>
        <begin position="604"/>
        <end position="626"/>
    </location>
</feature>
<evidence type="ECO:0000256" key="7">
    <source>
        <dbReference type="ARBA" id="ARBA00023136"/>
    </source>
</evidence>
<keyword evidence="10" id="KW-0732">Signal</keyword>
<feature type="transmembrane region" description="Helical" evidence="9">
    <location>
        <begin position="638"/>
        <end position="660"/>
    </location>
</feature>